<evidence type="ECO:0000313" key="2">
    <source>
        <dbReference type="EMBL" id="MFC2972826.1"/>
    </source>
</evidence>
<gene>
    <name evidence="2" type="ORF">ACFOJE_11460</name>
</gene>
<protein>
    <recommendedName>
        <fullName evidence="4">MarR family transcriptional regulator</fullName>
    </recommendedName>
</protein>
<evidence type="ECO:0008006" key="4">
    <source>
        <dbReference type="Google" id="ProtNLM"/>
    </source>
</evidence>
<dbReference type="EMBL" id="JBHRSJ010000022">
    <property type="protein sequence ID" value="MFC2972826.1"/>
    <property type="molecule type" value="Genomic_DNA"/>
</dbReference>
<dbReference type="Proteomes" id="UP001595457">
    <property type="component" value="Unassembled WGS sequence"/>
</dbReference>
<feature type="compositionally biased region" description="Low complexity" evidence="1">
    <location>
        <begin position="31"/>
        <end position="55"/>
    </location>
</feature>
<sequence>AARPSAAAASARATAPSPVRSIEPPRPASPAPRAAEPAPVAARPARAAGGAPGVVSLPAGMSGLDLRVLQYIDEHPGCSPDEVMDAMGPDEPASVSLVTLRREWLDRDAEGRYRIKPDMCARIPGNGQPVAAVVEAAEKVRAVAEESAPSRPSELERSSLLAYAPSAPKPASKEAAKLAKLPKGQRQILEFLRDNGKARSKDIANALDQEVAQVNAALLGALADYVSVMHSFWRLSDEAAAALAPAETAEAS</sequence>
<accession>A0ABV7AU91</accession>
<reference evidence="3" key="1">
    <citation type="journal article" date="2019" name="Int. J. Syst. Evol. Microbiol.">
        <title>The Global Catalogue of Microorganisms (GCM) 10K type strain sequencing project: providing services to taxonomists for standard genome sequencing and annotation.</title>
        <authorList>
            <consortium name="The Broad Institute Genomics Platform"/>
            <consortium name="The Broad Institute Genome Sequencing Center for Infectious Disease"/>
            <person name="Wu L."/>
            <person name="Ma J."/>
        </authorList>
    </citation>
    <scope>NUCLEOTIDE SEQUENCE [LARGE SCALE GENOMIC DNA]</scope>
    <source>
        <strain evidence="3">KCTC 62195</strain>
    </source>
</reference>
<name>A0ABV7AU91_9GAMM</name>
<feature type="region of interest" description="Disordered" evidence="1">
    <location>
        <begin position="1"/>
        <end position="55"/>
    </location>
</feature>
<organism evidence="2 3">
    <name type="scientific">Azotobacter bryophylli</name>
    <dbReference type="NCBI Taxonomy" id="1986537"/>
    <lineage>
        <taxon>Bacteria</taxon>
        <taxon>Pseudomonadati</taxon>
        <taxon>Pseudomonadota</taxon>
        <taxon>Gammaproteobacteria</taxon>
        <taxon>Pseudomonadales</taxon>
        <taxon>Pseudomonadaceae</taxon>
        <taxon>Azotobacter</taxon>
    </lineage>
</organism>
<evidence type="ECO:0000256" key="1">
    <source>
        <dbReference type="SAM" id="MobiDB-lite"/>
    </source>
</evidence>
<proteinExistence type="predicted"/>
<feature type="non-terminal residue" evidence="2">
    <location>
        <position position="1"/>
    </location>
</feature>
<feature type="compositionally biased region" description="Low complexity" evidence="1">
    <location>
        <begin position="1"/>
        <end position="21"/>
    </location>
</feature>
<comment type="caution">
    <text evidence="2">The sequence shown here is derived from an EMBL/GenBank/DDBJ whole genome shotgun (WGS) entry which is preliminary data.</text>
</comment>
<evidence type="ECO:0000313" key="3">
    <source>
        <dbReference type="Proteomes" id="UP001595457"/>
    </source>
</evidence>
<keyword evidence="3" id="KW-1185">Reference proteome</keyword>